<reference evidence="1" key="1">
    <citation type="submission" date="2025-08" db="UniProtKB">
        <authorList>
            <consortium name="Ensembl"/>
        </authorList>
    </citation>
    <scope>IDENTIFICATION</scope>
</reference>
<accession>A0A8C6ZPW2</accession>
<organism evidence="1 2">
    <name type="scientific">Nothoprocta perdicaria</name>
    <name type="common">Chilean tinamou</name>
    <name type="synonym">Crypturus perdicarius</name>
    <dbReference type="NCBI Taxonomy" id="30464"/>
    <lineage>
        <taxon>Eukaryota</taxon>
        <taxon>Metazoa</taxon>
        <taxon>Chordata</taxon>
        <taxon>Craniata</taxon>
        <taxon>Vertebrata</taxon>
        <taxon>Euteleostomi</taxon>
        <taxon>Archelosauria</taxon>
        <taxon>Archosauria</taxon>
        <taxon>Dinosauria</taxon>
        <taxon>Saurischia</taxon>
        <taxon>Theropoda</taxon>
        <taxon>Coelurosauria</taxon>
        <taxon>Aves</taxon>
        <taxon>Palaeognathae</taxon>
        <taxon>Tinamiformes</taxon>
        <taxon>Tinamidae</taxon>
        <taxon>Nothoprocta</taxon>
    </lineage>
</organism>
<dbReference type="InterPro" id="IPR049547">
    <property type="entry name" value="WDR93_beta-prop"/>
</dbReference>
<dbReference type="Proteomes" id="UP000694420">
    <property type="component" value="Unplaced"/>
</dbReference>
<keyword evidence="2" id="KW-1185">Reference proteome</keyword>
<protein>
    <recommendedName>
        <fullName evidence="3">WDR93 protein</fullName>
    </recommendedName>
</protein>
<proteinExistence type="predicted"/>
<evidence type="ECO:0000313" key="1">
    <source>
        <dbReference type="Ensembl" id="ENSNPEP00000018301.1"/>
    </source>
</evidence>
<dbReference type="Pfam" id="PF21030">
    <property type="entry name" value="WDR93"/>
    <property type="match status" value="1"/>
</dbReference>
<dbReference type="AlphaFoldDB" id="A0A8C6ZPW2"/>
<evidence type="ECO:0008006" key="3">
    <source>
        <dbReference type="Google" id="ProtNLM"/>
    </source>
</evidence>
<evidence type="ECO:0000313" key="2">
    <source>
        <dbReference type="Proteomes" id="UP000694420"/>
    </source>
</evidence>
<sequence length="291" mass="32693">RASPRLQIFCRKMPVYIRKHPLEIPPPSERDWIKEEEEGFFPQDPDRALAALPQPARMISKLVMLVFENAMEIVERREALQEAQKGKVQATKCSPTAEFQVKTSCLAASGKYIFVGLSMGLAVFQVSDCKQICAWDTAKTEICVIRASALGDEHHVLLAVDELVQFSRLPEGSRKAGFHLEDVKNCSPENPFLLISSCSTQFPNAGSTEAWLDIYRLPKDSWLKERENSPGAAAGLAFRDRKSSQGSTVQNSFLLCYFLLLPFCLQVFHQLLLLQTATARFRLSKSVSPRE</sequence>
<name>A0A8C6ZPW2_NOTPE</name>
<dbReference type="Ensembl" id="ENSNPET00000018769.1">
    <property type="protein sequence ID" value="ENSNPEP00000018301.1"/>
    <property type="gene ID" value="ENSNPEG00000013627.1"/>
</dbReference>
<reference evidence="1" key="2">
    <citation type="submission" date="2025-09" db="UniProtKB">
        <authorList>
            <consortium name="Ensembl"/>
        </authorList>
    </citation>
    <scope>IDENTIFICATION</scope>
</reference>